<evidence type="ECO:0000313" key="1">
    <source>
        <dbReference type="EMBL" id="KAJ3556868.1"/>
    </source>
</evidence>
<reference evidence="1" key="1">
    <citation type="submission" date="2022-07" db="EMBL/GenBank/DDBJ databases">
        <title>Genome Sequence of Phlebia brevispora.</title>
        <authorList>
            <person name="Buettner E."/>
        </authorList>
    </citation>
    <scope>NUCLEOTIDE SEQUENCE</scope>
    <source>
        <strain evidence="1">MPL23</strain>
    </source>
</reference>
<sequence>MRADSVVQLVNKKQKSETSPPQVAPLADHSDNRFSEGYNPDTPLSHGEMPTNPVIELTPATEPPSGQDSDVPQPVTHVPPPSATDDHVPQVDDVKIEFHPHSGRQPLRMKMVDFIHRHDNLDVHAELEHEPWHAFGSLDNFRFAEWALDAALNERQLKTIIELISRVRTGTSDLSFSSIDEYTGAWNVAQLSQPMYEKTIVSVPYRGIQHDFDIHSQPLLDYFLEQAAHPVLAKRAEWHAMRVSKWNGEKYVPMYEEPITGERAWELESSILSDGVPFFVEVYADKTELASFGDQKAYPVVAQWCALPHFIRHGKGLGAGRVIGFLPIIEKNAREDRKTGYTTFKNVVWHEGVWEMLKELAGASNLGRNHVCGDKFERILYFLILILAADYEEQCTMALARGLKSLFLCVVCDAPVGRLWDVTEPWNIRDPEKIKAIIRDSTLGITQKNEKTKHYGIRPTENMFWKFFNCNPHEALSFDRLHAFHGGLFGKHLLVMLQDLLEDTSREAQAKVDEQVAMVPRFSGLTHFTSVSQIKLTDGTKFEDLSKIIIHVSHNVIDEKTCPEGIQLLKTIRAYQVLDTWLSFDLHTEETVREVEKCIGALEVEIKALAKFFPDKVWQFIKAHSYAHSTRDIRKKGVTRNYNTKPNEKLHGRLKDAYQNQTNYKEVKSQIAKLEHRSLIVSGIRDQLNEQQAHEKSLAGTKEDRISPYRFGNHVLGSRQCPVTMSELELSRSKDSAFRRFRFRLEEFLTVFLLATGNPLPYERRVKLSQGHEVTEFCSIKLLFKSSVNMRGQKQILHVSDNFYGSRRRDTVLVHSDDNSFFVANLEFIFTCKLDSSGQIYPLALIHALDAPSGVTRRKDRTLELTRLRERKRDRCEFIPLESIVRGVLAVPAFDVEGDWMLVDVLDPDIRYRVHNGTGTMPVPPPPRREQRVDGILLEVDHYICLLWAYFLSVRATDVQFVLIPEPRCTIIRITAVLIDASGTAELCSVRSWDTSTAVPRVLLLAVCLKRFVSEYCPPQHIRTKNSQKFNTATPFSHLRRPLPAPPPQVEALHGSGVVRPPAHHLGLHAHLEGHLRRHVVGTSVCGMMIIGAVLDQLGKRTTLGITEGHRCIPPCLASHVTEASLFAIAARCTNGPSTPLLPTDLSPPPPPDERSDVLPTQHATVKIALPKKPPSLSGKSPVSIWAGKPFPPPAERPKLEERHSSQPQLVGDVCVAGDQPGGAGDVQLPQWQLNINS</sequence>
<dbReference type="Proteomes" id="UP001148662">
    <property type="component" value="Unassembled WGS sequence"/>
</dbReference>
<comment type="caution">
    <text evidence="1">The sequence shown here is derived from an EMBL/GenBank/DDBJ whole genome shotgun (WGS) entry which is preliminary data.</text>
</comment>
<evidence type="ECO:0000313" key="2">
    <source>
        <dbReference type="Proteomes" id="UP001148662"/>
    </source>
</evidence>
<organism evidence="1 2">
    <name type="scientific">Phlebia brevispora</name>
    <dbReference type="NCBI Taxonomy" id="194682"/>
    <lineage>
        <taxon>Eukaryota</taxon>
        <taxon>Fungi</taxon>
        <taxon>Dikarya</taxon>
        <taxon>Basidiomycota</taxon>
        <taxon>Agaricomycotina</taxon>
        <taxon>Agaricomycetes</taxon>
        <taxon>Polyporales</taxon>
        <taxon>Meruliaceae</taxon>
        <taxon>Phlebia</taxon>
    </lineage>
</organism>
<name>A0ACC1TAM0_9APHY</name>
<keyword evidence="2" id="KW-1185">Reference proteome</keyword>
<accession>A0ACC1TAM0</accession>
<dbReference type="EMBL" id="JANHOG010000204">
    <property type="protein sequence ID" value="KAJ3556868.1"/>
    <property type="molecule type" value="Genomic_DNA"/>
</dbReference>
<gene>
    <name evidence="1" type="ORF">NM688_g1786</name>
</gene>
<proteinExistence type="predicted"/>
<protein>
    <submittedName>
        <fullName evidence="1">Uncharacterized protein</fullName>
    </submittedName>
</protein>